<dbReference type="PANTHER" id="PTHR17224:SF1">
    <property type="entry name" value="PEPTIDYL-TRNA HYDROLASE"/>
    <property type="match status" value="1"/>
</dbReference>
<keyword evidence="4 7" id="KW-0694">RNA-binding</keyword>
<reference evidence="10" key="1">
    <citation type="journal article" date="2020" name="mSystems">
        <title>Genome- and Community-Level Interaction Insights into Carbon Utilization and Element Cycling Functions of Hydrothermarchaeota in Hydrothermal Sediment.</title>
        <authorList>
            <person name="Zhou Z."/>
            <person name="Liu Y."/>
            <person name="Xu W."/>
            <person name="Pan J."/>
            <person name="Luo Z.H."/>
            <person name="Li M."/>
        </authorList>
    </citation>
    <scope>NUCLEOTIDE SEQUENCE [LARGE SCALE GENOMIC DNA]</scope>
    <source>
        <strain evidence="10">SpSt-966</strain>
    </source>
</reference>
<sequence length="185" mass="20792">MSDFFVVGLGNPGQKYALTRHNVGFLFVDKFLKKYPPFQTTKRADYFLYSTEAEGMNFSLVKPMTFMNESGLIFRSLFIDSPLIIHDDLDLPIGRLRIRPSGSAGGHNGIKSIIANLGRDDFPRIRVGIGPKTEDAINYVLGRFSKDEYFIIDQVLDLCVEATISIAKDGLEMAMNKYNAIQVKL</sequence>
<dbReference type="CDD" id="cd00462">
    <property type="entry name" value="PTH"/>
    <property type="match status" value="1"/>
</dbReference>
<evidence type="ECO:0000256" key="9">
    <source>
        <dbReference type="RuleBase" id="RU004320"/>
    </source>
</evidence>
<dbReference type="InterPro" id="IPR036416">
    <property type="entry name" value="Pept_tRNA_hydro_sf"/>
</dbReference>
<comment type="function">
    <text evidence="7">Catalyzes the release of premature peptidyl moieties from peptidyl-tRNA molecules trapped in stalled 50S ribosomal subunits, and thus maintains levels of free tRNAs and 50S ribosomes.</text>
</comment>
<name>A0A7V3VS71_9BACT</name>
<proteinExistence type="inferred from homology"/>
<dbReference type="GO" id="GO:0006515">
    <property type="term" value="P:protein quality control for misfolded or incompletely synthesized proteins"/>
    <property type="evidence" value="ECO:0007669"/>
    <property type="project" value="UniProtKB-UniRule"/>
</dbReference>
<comment type="catalytic activity">
    <reaction evidence="7 8">
        <text>an N-acyl-L-alpha-aminoacyl-tRNA + H2O = an N-acyl-L-amino acid + a tRNA + H(+)</text>
        <dbReference type="Rhea" id="RHEA:54448"/>
        <dbReference type="Rhea" id="RHEA-COMP:10123"/>
        <dbReference type="Rhea" id="RHEA-COMP:13883"/>
        <dbReference type="ChEBI" id="CHEBI:15377"/>
        <dbReference type="ChEBI" id="CHEBI:15378"/>
        <dbReference type="ChEBI" id="CHEBI:59874"/>
        <dbReference type="ChEBI" id="CHEBI:78442"/>
        <dbReference type="ChEBI" id="CHEBI:138191"/>
        <dbReference type="EC" id="3.1.1.29"/>
    </reaction>
</comment>
<evidence type="ECO:0000256" key="8">
    <source>
        <dbReference type="RuleBase" id="RU000673"/>
    </source>
</evidence>
<accession>A0A7V3VS71</accession>
<evidence type="ECO:0000313" key="10">
    <source>
        <dbReference type="EMBL" id="HGE74733.1"/>
    </source>
</evidence>
<dbReference type="HAMAP" id="MF_00083">
    <property type="entry name" value="Pept_tRNA_hydro_bact"/>
    <property type="match status" value="1"/>
</dbReference>
<dbReference type="EMBL" id="DTPE01000054">
    <property type="protein sequence ID" value="HGE74733.1"/>
    <property type="molecule type" value="Genomic_DNA"/>
</dbReference>
<comment type="function">
    <text evidence="7">Hydrolyzes ribosome-free peptidyl-tRNAs (with 1 or more amino acids incorporated), which drop off the ribosome during protein synthesis, or as a result of ribosome stalling.</text>
</comment>
<feature type="site" description="Stabilizes the basic form of H active site to accept a proton" evidence="7">
    <location>
        <position position="87"/>
    </location>
</feature>
<evidence type="ECO:0000256" key="2">
    <source>
        <dbReference type="ARBA" id="ARBA00022555"/>
    </source>
</evidence>
<feature type="binding site" evidence="7">
    <location>
        <position position="68"/>
    </location>
    <ligand>
        <name>tRNA</name>
        <dbReference type="ChEBI" id="CHEBI:17843"/>
    </ligand>
</feature>
<comment type="subcellular location">
    <subcellularLocation>
        <location evidence="7">Cytoplasm</location>
    </subcellularLocation>
</comment>
<evidence type="ECO:0000256" key="4">
    <source>
        <dbReference type="ARBA" id="ARBA00022884"/>
    </source>
</evidence>
<dbReference type="InterPro" id="IPR018171">
    <property type="entry name" value="Pept_tRNA_hydro_CS"/>
</dbReference>
<feature type="binding site" evidence="7">
    <location>
        <position position="16"/>
    </location>
    <ligand>
        <name>tRNA</name>
        <dbReference type="ChEBI" id="CHEBI:17843"/>
    </ligand>
</feature>
<dbReference type="GO" id="GO:0072344">
    <property type="term" value="P:rescue of stalled ribosome"/>
    <property type="evidence" value="ECO:0007669"/>
    <property type="project" value="UniProtKB-UniRule"/>
</dbReference>
<dbReference type="PROSITE" id="PS01196">
    <property type="entry name" value="PEPT_TRNA_HYDROL_2"/>
    <property type="match status" value="1"/>
</dbReference>
<organism evidence="10">
    <name type="scientific">Mesoaciditoga lauensis</name>
    <dbReference type="NCBI Taxonomy" id="1495039"/>
    <lineage>
        <taxon>Bacteria</taxon>
        <taxon>Thermotogati</taxon>
        <taxon>Thermotogota</taxon>
        <taxon>Thermotogae</taxon>
        <taxon>Mesoaciditogales</taxon>
        <taxon>Mesoaciditogaceae</taxon>
        <taxon>Mesoaciditoga</taxon>
    </lineage>
</organism>
<dbReference type="GO" id="GO:0005737">
    <property type="term" value="C:cytoplasm"/>
    <property type="evidence" value="ECO:0007669"/>
    <property type="project" value="UniProtKB-SubCell"/>
</dbReference>
<dbReference type="EC" id="3.1.1.29" evidence="1 7"/>
<evidence type="ECO:0000256" key="6">
    <source>
        <dbReference type="ARBA" id="ARBA00050038"/>
    </source>
</evidence>
<keyword evidence="2 7" id="KW-0820">tRNA-binding</keyword>
<dbReference type="AlphaFoldDB" id="A0A7V3VS71"/>
<evidence type="ECO:0000256" key="7">
    <source>
        <dbReference type="HAMAP-Rule" id="MF_00083"/>
    </source>
</evidence>
<dbReference type="PROSITE" id="PS01195">
    <property type="entry name" value="PEPT_TRNA_HYDROL_1"/>
    <property type="match status" value="1"/>
</dbReference>
<comment type="caution">
    <text evidence="10">The sequence shown here is derived from an EMBL/GenBank/DDBJ whole genome shotgun (WGS) entry which is preliminary data.</text>
</comment>
<dbReference type="SUPFAM" id="SSF53178">
    <property type="entry name" value="Peptidyl-tRNA hydrolase-like"/>
    <property type="match status" value="1"/>
</dbReference>
<feature type="active site" description="Proton acceptor" evidence="7">
    <location>
        <position position="21"/>
    </location>
</feature>
<protein>
    <recommendedName>
        <fullName evidence="6 7">Peptidyl-tRNA hydrolase</fullName>
        <shortName evidence="7">Pth</shortName>
        <ecNumber evidence="1 7">3.1.1.29</ecNumber>
    </recommendedName>
</protein>
<keyword evidence="7" id="KW-0963">Cytoplasm</keyword>
<dbReference type="Gene3D" id="3.40.50.1470">
    <property type="entry name" value="Peptidyl-tRNA hydrolase"/>
    <property type="match status" value="1"/>
</dbReference>
<evidence type="ECO:0000256" key="3">
    <source>
        <dbReference type="ARBA" id="ARBA00022801"/>
    </source>
</evidence>
<dbReference type="PANTHER" id="PTHR17224">
    <property type="entry name" value="PEPTIDYL-TRNA HYDROLASE"/>
    <property type="match status" value="1"/>
</dbReference>
<feature type="binding site" evidence="7">
    <location>
        <position position="66"/>
    </location>
    <ligand>
        <name>tRNA</name>
        <dbReference type="ChEBI" id="CHEBI:17843"/>
    </ligand>
</feature>
<dbReference type="Pfam" id="PF01195">
    <property type="entry name" value="Pept_tRNA_hydro"/>
    <property type="match status" value="1"/>
</dbReference>
<comment type="subunit">
    <text evidence="7">Monomer.</text>
</comment>
<dbReference type="NCBIfam" id="TIGR00447">
    <property type="entry name" value="pth"/>
    <property type="match status" value="1"/>
</dbReference>
<dbReference type="InterPro" id="IPR001328">
    <property type="entry name" value="Pept_tRNA_hydro"/>
</dbReference>
<dbReference type="GO" id="GO:0004045">
    <property type="term" value="F:peptidyl-tRNA hydrolase activity"/>
    <property type="evidence" value="ECO:0007669"/>
    <property type="project" value="UniProtKB-UniRule"/>
</dbReference>
<dbReference type="GO" id="GO:0000049">
    <property type="term" value="F:tRNA binding"/>
    <property type="evidence" value="ECO:0007669"/>
    <property type="project" value="UniProtKB-UniRule"/>
</dbReference>
<feature type="binding site" evidence="7">
    <location>
        <position position="108"/>
    </location>
    <ligand>
        <name>tRNA</name>
        <dbReference type="ChEBI" id="CHEBI:17843"/>
    </ligand>
</feature>
<keyword evidence="3 7" id="KW-0378">Hydrolase</keyword>
<feature type="site" description="Discriminates between blocked and unblocked aminoacyl-tRNA" evidence="7">
    <location>
        <position position="11"/>
    </location>
</feature>
<gene>
    <name evidence="7" type="primary">pth</name>
    <name evidence="10" type="ORF">ENX73_01225</name>
</gene>
<comment type="similarity">
    <text evidence="5 7 9">Belongs to the PTH family.</text>
</comment>
<evidence type="ECO:0000256" key="5">
    <source>
        <dbReference type="ARBA" id="ARBA00038063"/>
    </source>
</evidence>
<evidence type="ECO:0000256" key="1">
    <source>
        <dbReference type="ARBA" id="ARBA00013260"/>
    </source>
</evidence>